<gene>
    <name evidence="3" type="ORF">BDFB_005636</name>
</gene>
<feature type="compositionally biased region" description="Gly residues" evidence="1">
    <location>
        <begin position="181"/>
        <end position="193"/>
    </location>
</feature>
<feature type="domain" description="DUF243" evidence="2">
    <location>
        <begin position="67"/>
        <end position="166"/>
    </location>
</feature>
<name>A0A482W939_ASBVE</name>
<dbReference type="AlphaFoldDB" id="A0A482W939"/>
<dbReference type="GO" id="GO:0040003">
    <property type="term" value="P:chitin-based cuticle development"/>
    <property type="evidence" value="ECO:0007669"/>
    <property type="project" value="TreeGrafter"/>
</dbReference>
<reference evidence="3 4" key="1">
    <citation type="submission" date="2017-03" db="EMBL/GenBank/DDBJ databases">
        <title>Genome of the blue death feigning beetle - Asbolus verrucosus.</title>
        <authorList>
            <person name="Rider S.D."/>
        </authorList>
    </citation>
    <scope>NUCLEOTIDE SEQUENCE [LARGE SCALE GENOMIC DNA]</scope>
    <source>
        <strain evidence="3">Butters</strain>
        <tissue evidence="3">Head and leg muscle</tissue>
    </source>
</reference>
<dbReference type="Pfam" id="PF03103">
    <property type="entry name" value="DUF243"/>
    <property type="match status" value="1"/>
</dbReference>
<evidence type="ECO:0000256" key="1">
    <source>
        <dbReference type="SAM" id="MobiDB-lite"/>
    </source>
</evidence>
<sequence>VALIHCRPQYNYPVPQLQISTGRYATLGAGGLGGGLRDNSDTSVLRTSFGNEVRNEIDSRPAISGGTLIRKHIYLHVAPPEPEEFKQQSHISERQATKHYKIIFIKVPSSPVQTVPSVSLQSQTEEKTLVYVLVKKPDEPSAISLPTVTSTQPTKPEVYFIRYKTRKSTSNGGEKTEIRGTGAGRGIGIGGSTSSGSSSTFIGGGIPSLNYGPPR</sequence>
<evidence type="ECO:0000259" key="2">
    <source>
        <dbReference type="SMART" id="SM00690"/>
    </source>
</evidence>
<comment type="caution">
    <text evidence="3">The sequence shown here is derived from an EMBL/GenBank/DDBJ whole genome shotgun (WGS) entry which is preliminary data.</text>
</comment>
<organism evidence="3 4">
    <name type="scientific">Asbolus verrucosus</name>
    <name type="common">Desert ironclad beetle</name>
    <dbReference type="NCBI Taxonomy" id="1661398"/>
    <lineage>
        <taxon>Eukaryota</taxon>
        <taxon>Metazoa</taxon>
        <taxon>Ecdysozoa</taxon>
        <taxon>Arthropoda</taxon>
        <taxon>Hexapoda</taxon>
        <taxon>Insecta</taxon>
        <taxon>Pterygota</taxon>
        <taxon>Neoptera</taxon>
        <taxon>Endopterygota</taxon>
        <taxon>Coleoptera</taxon>
        <taxon>Polyphaga</taxon>
        <taxon>Cucujiformia</taxon>
        <taxon>Tenebrionidae</taxon>
        <taxon>Pimeliinae</taxon>
        <taxon>Asbolus</taxon>
    </lineage>
</organism>
<dbReference type="Proteomes" id="UP000292052">
    <property type="component" value="Unassembled WGS sequence"/>
</dbReference>
<dbReference type="PANTHER" id="PTHR31927">
    <property type="entry name" value="FI07246P-RELATED-RELATED"/>
    <property type="match status" value="1"/>
</dbReference>
<proteinExistence type="predicted"/>
<dbReference type="InterPro" id="IPR004145">
    <property type="entry name" value="DUF243"/>
</dbReference>
<dbReference type="EMBL" id="QDEB01018437">
    <property type="protein sequence ID" value="RZC41317.1"/>
    <property type="molecule type" value="Genomic_DNA"/>
</dbReference>
<dbReference type="STRING" id="1661398.A0A482W939"/>
<protein>
    <submittedName>
        <fullName evidence="3">DUF243 domain containing protein</fullName>
    </submittedName>
</protein>
<feature type="non-terminal residue" evidence="3">
    <location>
        <position position="1"/>
    </location>
</feature>
<dbReference type="PANTHER" id="PTHR31927:SF16">
    <property type="entry name" value="LP07342P"/>
    <property type="match status" value="1"/>
</dbReference>
<keyword evidence="4" id="KW-1185">Reference proteome</keyword>
<dbReference type="SMART" id="SM00690">
    <property type="entry name" value="DM5"/>
    <property type="match status" value="1"/>
</dbReference>
<feature type="region of interest" description="Disordered" evidence="1">
    <location>
        <begin position="169"/>
        <end position="215"/>
    </location>
</feature>
<accession>A0A482W939</accession>
<evidence type="ECO:0000313" key="3">
    <source>
        <dbReference type="EMBL" id="RZC41317.1"/>
    </source>
</evidence>
<dbReference type="OrthoDB" id="6376010at2759"/>
<dbReference type="GO" id="GO:0008010">
    <property type="term" value="F:structural constituent of chitin-based larval cuticle"/>
    <property type="evidence" value="ECO:0007669"/>
    <property type="project" value="TreeGrafter"/>
</dbReference>
<dbReference type="GO" id="GO:0062129">
    <property type="term" value="C:chitin-based extracellular matrix"/>
    <property type="evidence" value="ECO:0007669"/>
    <property type="project" value="TreeGrafter"/>
</dbReference>
<evidence type="ECO:0000313" key="4">
    <source>
        <dbReference type="Proteomes" id="UP000292052"/>
    </source>
</evidence>